<dbReference type="InterPro" id="IPR029016">
    <property type="entry name" value="GAF-like_dom_sf"/>
</dbReference>
<protein>
    <submittedName>
        <fullName evidence="2">Excisionase family DNA binding protein</fullName>
    </submittedName>
</protein>
<dbReference type="SUPFAM" id="SSF55781">
    <property type="entry name" value="GAF domain-like"/>
    <property type="match status" value="1"/>
</dbReference>
<dbReference type="SUPFAM" id="SSF46955">
    <property type="entry name" value="Putative DNA-binding domain"/>
    <property type="match status" value="1"/>
</dbReference>
<reference evidence="2 3" key="1">
    <citation type="submission" date="2018-06" db="EMBL/GenBank/DDBJ databases">
        <title>Genomic Encyclopedia of Type Strains, Phase III (KMG-III): the genomes of soil and plant-associated and newly described type strains.</title>
        <authorList>
            <person name="Whitman W."/>
        </authorList>
    </citation>
    <scope>NUCLEOTIDE SEQUENCE [LARGE SCALE GENOMIC DNA]</scope>
    <source>
        <strain evidence="2 3">LMG 23644</strain>
    </source>
</reference>
<dbReference type="Gene3D" id="1.10.1660.10">
    <property type="match status" value="1"/>
</dbReference>
<dbReference type="InterPro" id="IPR041657">
    <property type="entry name" value="HTH_17"/>
</dbReference>
<proteinExistence type="predicted"/>
<dbReference type="EMBL" id="QLTK01000006">
    <property type="protein sequence ID" value="RAS34592.1"/>
    <property type="molecule type" value="Genomic_DNA"/>
</dbReference>
<dbReference type="GO" id="GO:0003677">
    <property type="term" value="F:DNA binding"/>
    <property type="evidence" value="ECO:0007669"/>
    <property type="project" value="InterPro"/>
</dbReference>
<dbReference type="InterPro" id="IPR010093">
    <property type="entry name" value="SinI_DNA-bd"/>
</dbReference>
<dbReference type="Pfam" id="PF12728">
    <property type="entry name" value="HTH_17"/>
    <property type="match status" value="1"/>
</dbReference>
<dbReference type="SMART" id="SM00065">
    <property type="entry name" value="GAF"/>
    <property type="match status" value="1"/>
</dbReference>
<dbReference type="Gene3D" id="3.30.450.40">
    <property type="match status" value="1"/>
</dbReference>
<dbReference type="PANTHER" id="PTHR43102:SF2">
    <property type="entry name" value="GAF DOMAIN-CONTAINING PROTEIN"/>
    <property type="match status" value="1"/>
</dbReference>
<sequence>MDDPIITTRAAAKLLGVSIRTAQVWIEQNAIESWKTPGGHRRVRRSAVTELMGRLKPHTAQPSTFAVIHASEHRLGHYCDALAATPECAVVADGDAYAALLSIGVLMPSIVIVELNRMDRDRLTMIRRIGQHPALGHTQLLVISPLGAAHLAAETELGERLHVLGAEWTEAELQARVRGLLGQVDEAARQLVAVDGASEGAPGGARETPLPANETRRLQAVAAAGLLDTPEEEAFDEITQLAAQWFDAPIALLTLLTPDRQWFKSHFGLERTETPRSWAFCNFTVLENHVLVVEDAATDARFARNPFVTGEPHIRFYAGTPVRDVQGYPLGSLCVLDRAPRHFDATQRAMLTTLGSLASDRINLRIRERQLRWAQNKTH</sequence>
<feature type="domain" description="GAF" evidence="1">
    <location>
        <begin position="230"/>
        <end position="372"/>
    </location>
</feature>
<comment type="caution">
    <text evidence="2">The sequence shown here is derived from an EMBL/GenBank/DDBJ whole genome shotgun (WGS) entry which is preliminary data.</text>
</comment>
<dbReference type="InterPro" id="IPR009061">
    <property type="entry name" value="DNA-bd_dom_put_sf"/>
</dbReference>
<gene>
    <name evidence="2" type="ORF">BX591_106273</name>
</gene>
<dbReference type="RefSeq" id="WP_111931906.1">
    <property type="nucleotide sequence ID" value="NZ_CADFFP010000010.1"/>
</dbReference>
<name>A0A329CLE2_9BURK</name>
<dbReference type="Proteomes" id="UP000248918">
    <property type="component" value="Unassembled WGS sequence"/>
</dbReference>
<evidence type="ECO:0000259" key="1">
    <source>
        <dbReference type="SMART" id="SM00065"/>
    </source>
</evidence>
<dbReference type="InterPro" id="IPR003018">
    <property type="entry name" value="GAF"/>
</dbReference>
<organism evidence="2 3">
    <name type="scientific">Paraburkholderia bryophila</name>
    <dbReference type="NCBI Taxonomy" id="420952"/>
    <lineage>
        <taxon>Bacteria</taxon>
        <taxon>Pseudomonadati</taxon>
        <taxon>Pseudomonadota</taxon>
        <taxon>Betaproteobacteria</taxon>
        <taxon>Burkholderiales</taxon>
        <taxon>Burkholderiaceae</taxon>
        <taxon>Paraburkholderia</taxon>
    </lineage>
</organism>
<dbReference type="CDD" id="cd04762">
    <property type="entry name" value="HTH_MerR-trunc"/>
    <property type="match status" value="1"/>
</dbReference>
<dbReference type="Pfam" id="PF01590">
    <property type="entry name" value="GAF"/>
    <property type="match status" value="1"/>
</dbReference>
<dbReference type="OrthoDB" id="5571399at2"/>
<accession>A0A329CLE2</accession>
<evidence type="ECO:0000313" key="2">
    <source>
        <dbReference type="EMBL" id="RAS34592.1"/>
    </source>
</evidence>
<evidence type="ECO:0000313" key="3">
    <source>
        <dbReference type="Proteomes" id="UP000248918"/>
    </source>
</evidence>
<dbReference type="AlphaFoldDB" id="A0A329CLE2"/>
<dbReference type="PANTHER" id="PTHR43102">
    <property type="entry name" value="SLR1143 PROTEIN"/>
    <property type="match status" value="1"/>
</dbReference>
<dbReference type="NCBIfam" id="TIGR01764">
    <property type="entry name" value="excise"/>
    <property type="match status" value="1"/>
</dbReference>